<dbReference type="EMBL" id="CAJJDM010000026">
    <property type="protein sequence ID" value="CAD8058181.1"/>
    <property type="molecule type" value="Genomic_DNA"/>
</dbReference>
<keyword evidence="2" id="KW-1185">Reference proteome</keyword>
<dbReference type="AlphaFoldDB" id="A0A8S1KUW2"/>
<sequence>MGGAQSSGQRSLLSCLKFLIEDIELYVDVKILNQLKEIFIKFPCHFEKNRKKVIKILSKSIPPQITQFEDILLNNISSVFQCSLIDKKYNKQIDIQKIDSDFVRNFRLMNFEQLKSNYGGQYENSLILLFQGLKSYCNLANQIIKELKDNKLVQCQIYVLIWEHFQNHLIKFSKDPDYDLSPINKSFDEKFYKLSPELKIEIIGAKLWGCMVQQLDVDFILDEFKLARRSNNQSQIQFNQFFNAIIDINIDVANLQWIGRSDFLFSDQLKDIIQFIQQDSKDLMNNLYFESHGDLLIFFEKWEKDNKFLKSILPLWICENYLDCHFFEFCEEKIQENFKLLSQVEQKKLIEQYQNSESKSQQESFQQQLNSKYFQFDDFLSKNSEQILNKMIKWLKQEKQFSNIMLISESTQQGGSAAINYQDISNHVFDENNQIEQGNSNIKVQSLIYSQIPESNILKEQEDEIVRICKKYDSIKNIIQSSIEQRDENIIFRNRGLNPISNELIDFFSFIKPINENYAIEIINYLGKQKLKEKPLISNALFSNIEFSKGSMAAELFSFIK</sequence>
<evidence type="ECO:0000313" key="1">
    <source>
        <dbReference type="EMBL" id="CAD8058181.1"/>
    </source>
</evidence>
<evidence type="ECO:0000313" key="2">
    <source>
        <dbReference type="Proteomes" id="UP000688137"/>
    </source>
</evidence>
<comment type="caution">
    <text evidence="1">The sequence shown here is derived from an EMBL/GenBank/DDBJ whole genome shotgun (WGS) entry which is preliminary data.</text>
</comment>
<proteinExistence type="predicted"/>
<accession>A0A8S1KUW2</accession>
<gene>
    <name evidence="1" type="ORF">PPRIM_AZ9-3.1.T0270086</name>
</gene>
<organism evidence="1 2">
    <name type="scientific">Paramecium primaurelia</name>
    <dbReference type="NCBI Taxonomy" id="5886"/>
    <lineage>
        <taxon>Eukaryota</taxon>
        <taxon>Sar</taxon>
        <taxon>Alveolata</taxon>
        <taxon>Ciliophora</taxon>
        <taxon>Intramacronucleata</taxon>
        <taxon>Oligohymenophorea</taxon>
        <taxon>Peniculida</taxon>
        <taxon>Parameciidae</taxon>
        <taxon>Paramecium</taxon>
    </lineage>
</organism>
<reference evidence="1" key="1">
    <citation type="submission" date="2021-01" db="EMBL/GenBank/DDBJ databases">
        <authorList>
            <consortium name="Genoscope - CEA"/>
            <person name="William W."/>
        </authorList>
    </citation>
    <scope>NUCLEOTIDE SEQUENCE</scope>
</reference>
<dbReference type="OMA" id="WICENYL"/>
<protein>
    <submittedName>
        <fullName evidence="1">Uncharacterized protein</fullName>
    </submittedName>
</protein>
<dbReference type="Proteomes" id="UP000688137">
    <property type="component" value="Unassembled WGS sequence"/>
</dbReference>
<name>A0A8S1KUW2_PARPR</name>